<sequence length="106" mass="10794">MSRQVIRLHPAAPAKPPEAAPCNGCGVCCAAEPCPIGVLVSGRRTGACAALLWNSDASLYRCGLVDAPGTALPRLPGVLAPLVSRLARRWISAASGCDSSLVVESA</sequence>
<evidence type="ECO:0000259" key="1">
    <source>
        <dbReference type="PROSITE" id="PS51379"/>
    </source>
</evidence>
<keyword evidence="3" id="KW-1185">Reference proteome</keyword>
<dbReference type="InterPro" id="IPR017896">
    <property type="entry name" value="4Fe4S_Fe-S-bd"/>
</dbReference>
<organism evidence="2 3">
    <name type="scientific">Scleromatobacter humisilvae</name>
    <dbReference type="NCBI Taxonomy" id="2897159"/>
    <lineage>
        <taxon>Bacteria</taxon>
        <taxon>Pseudomonadati</taxon>
        <taxon>Pseudomonadota</taxon>
        <taxon>Betaproteobacteria</taxon>
        <taxon>Burkholderiales</taxon>
        <taxon>Sphaerotilaceae</taxon>
        <taxon>Scleromatobacter</taxon>
    </lineage>
</organism>
<evidence type="ECO:0000313" key="2">
    <source>
        <dbReference type="EMBL" id="MCK9686627.1"/>
    </source>
</evidence>
<feature type="domain" description="4Fe-4S ferredoxin-type" evidence="1">
    <location>
        <begin position="11"/>
        <end position="44"/>
    </location>
</feature>
<dbReference type="PROSITE" id="PS51379">
    <property type="entry name" value="4FE4S_FER_2"/>
    <property type="match status" value="1"/>
</dbReference>
<name>A0A9X2BZR9_9BURK</name>
<protein>
    <recommendedName>
        <fullName evidence="1">4Fe-4S ferredoxin-type domain-containing protein</fullName>
    </recommendedName>
</protein>
<accession>A0A9X2BZR9</accession>
<reference evidence="2" key="1">
    <citation type="submission" date="2021-11" db="EMBL/GenBank/DDBJ databases">
        <title>BS-T2-15 a new species belonging to the Comamonadaceae family isolated from the soil of a French oak forest.</title>
        <authorList>
            <person name="Mieszkin S."/>
            <person name="Alain K."/>
        </authorList>
    </citation>
    <scope>NUCLEOTIDE SEQUENCE</scope>
    <source>
        <strain evidence="2">BS-T2-15</strain>
    </source>
</reference>
<comment type="caution">
    <text evidence="2">The sequence shown here is derived from an EMBL/GenBank/DDBJ whole genome shotgun (WGS) entry which is preliminary data.</text>
</comment>
<dbReference type="EMBL" id="JAJLJH010000002">
    <property type="protein sequence ID" value="MCK9686627.1"/>
    <property type="molecule type" value="Genomic_DNA"/>
</dbReference>
<gene>
    <name evidence="2" type="ORF">LPC04_13000</name>
</gene>
<dbReference type="RefSeq" id="WP_275682644.1">
    <property type="nucleotide sequence ID" value="NZ_JAJLJH010000002.1"/>
</dbReference>
<evidence type="ECO:0000313" key="3">
    <source>
        <dbReference type="Proteomes" id="UP001139353"/>
    </source>
</evidence>
<proteinExistence type="predicted"/>
<dbReference type="Proteomes" id="UP001139353">
    <property type="component" value="Unassembled WGS sequence"/>
</dbReference>
<dbReference type="AlphaFoldDB" id="A0A9X2BZR9"/>